<organism evidence="11">
    <name type="scientific">Chlorella variabilis</name>
    <name type="common">Green alga</name>
    <dbReference type="NCBI Taxonomy" id="554065"/>
    <lineage>
        <taxon>Eukaryota</taxon>
        <taxon>Viridiplantae</taxon>
        <taxon>Chlorophyta</taxon>
        <taxon>core chlorophytes</taxon>
        <taxon>Trebouxiophyceae</taxon>
        <taxon>Chlorellales</taxon>
        <taxon>Chlorellaceae</taxon>
        <taxon>Chlorella clade</taxon>
        <taxon>Chlorella</taxon>
    </lineage>
</organism>
<dbReference type="InterPro" id="IPR016192">
    <property type="entry name" value="APOBEC/CMP_deaminase_Zn-bd"/>
</dbReference>
<dbReference type="GO" id="GO:0009231">
    <property type="term" value="P:riboflavin biosynthetic process"/>
    <property type="evidence" value="ECO:0007669"/>
    <property type="project" value="UniProtKB-UniPathway"/>
</dbReference>
<keyword evidence="11" id="KW-1185">Reference proteome</keyword>
<accession>E1Z4R6</accession>
<evidence type="ECO:0000256" key="1">
    <source>
        <dbReference type="ARBA" id="ARBA00001947"/>
    </source>
</evidence>
<comment type="cofactor">
    <cofactor evidence="1">
        <name>Zn(2+)</name>
        <dbReference type="ChEBI" id="CHEBI:29105"/>
    </cofactor>
</comment>
<dbReference type="Gene3D" id="3.40.140.10">
    <property type="entry name" value="Cytidine Deaminase, domain 2"/>
    <property type="match status" value="1"/>
</dbReference>
<dbReference type="PROSITE" id="PS51747">
    <property type="entry name" value="CYT_DCMP_DEAMINASES_2"/>
    <property type="match status" value="1"/>
</dbReference>
<evidence type="ECO:0000256" key="8">
    <source>
        <dbReference type="ARBA" id="ARBA00070721"/>
    </source>
</evidence>
<name>E1Z4R6_CHLVA</name>
<dbReference type="FunFam" id="3.40.140.10:FF:000025">
    <property type="entry name" value="Riboflavin biosynthesis protein RibD"/>
    <property type="match status" value="1"/>
</dbReference>
<evidence type="ECO:0000256" key="4">
    <source>
        <dbReference type="ARBA" id="ARBA00022723"/>
    </source>
</evidence>
<gene>
    <name evidence="10" type="ORF">CHLNCDRAFT_137887</name>
</gene>
<sequence length="181" mass="18613">MQAEGSSLYRLAVAAESDGGGNETAVVTEADRLHMRRALELAARGLGATYPNPAVGCVIVDASGRVLGEGFHPRAGMPHAEVYALRAAGRAAAGATAYVTLEPCNHFGRTPPCSRALVAAGVSRVVVGCTDPNPLVGGCGVKTLRDAGIVAAVGCEQQACYQLNEEFMVRMQEQAAAASNT</sequence>
<evidence type="ECO:0000313" key="11">
    <source>
        <dbReference type="Proteomes" id="UP000008141"/>
    </source>
</evidence>
<evidence type="ECO:0000256" key="3">
    <source>
        <dbReference type="ARBA" id="ARBA00012766"/>
    </source>
</evidence>
<dbReference type="STRING" id="554065.E1Z4R6"/>
<dbReference type="GO" id="GO:0008270">
    <property type="term" value="F:zinc ion binding"/>
    <property type="evidence" value="ECO:0007669"/>
    <property type="project" value="InterPro"/>
</dbReference>
<dbReference type="KEGG" id="cvr:CHLNCDRAFT_137887"/>
<dbReference type="eggNOG" id="KOG1018">
    <property type="taxonomic scope" value="Eukaryota"/>
</dbReference>
<dbReference type="InterPro" id="IPR002125">
    <property type="entry name" value="CMP_dCMP_dom"/>
</dbReference>
<evidence type="ECO:0000256" key="6">
    <source>
        <dbReference type="ARBA" id="ARBA00022833"/>
    </source>
</evidence>
<keyword evidence="4" id="KW-0479">Metal-binding</keyword>
<comment type="function">
    <text evidence="7">Monofunctional pyrimidine deaminase involved in the riboflavin biosynthesis pathway. Also has a reductase domain that lacks catalytically essential substrate-binding residues.</text>
</comment>
<dbReference type="InterPro" id="IPR016193">
    <property type="entry name" value="Cytidine_deaminase-like"/>
</dbReference>
<dbReference type="Proteomes" id="UP000008141">
    <property type="component" value="Unassembled WGS sequence"/>
</dbReference>
<dbReference type="InParanoid" id="E1Z4R6"/>
<feature type="domain" description="CMP/dCMP-type deaminase" evidence="9">
    <location>
        <begin position="29"/>
        <end position="151"/>
    </location>
</feature>
<dbReference type="PANTHER" id="PTHR11079:SF162">
    <property type="entry name" value="RIBOFLAVIN BIOSYNTHESIS PROTEIN PYRD, CHLOROPLASTIC"/>
    <property type="match status" value="1"/>
</dbReference>
<dbReference type="GeneID" id="17358662"/>
<keyword evidence="5" id="KW-0378">Hydrolase</keyword>
<dbReference type="EC" id="3.5.4.26" evidence="3"/>
<reference evidence="10 11" key="1">
    <citation type="journal article" date="2010" name="Plant Cell">
        <title>The Chlorella variabilis NC64A genome reveals adaptation to photosymbiosis, coevolution with viruses, and cryptic sex.</title>
        <authorList>
            <person name="Blanc G."/>
            <person name="Duncan G."/>
            <person name="Agarkova I."/>
            <person name="Borodovsky M."/>
            <person name="Gurnon J."/>
            <person name="Kuo A."/>
            <person name="Lindquist E."/>
            <person name="Lucas S."/>
            <person name="Pangilinan J."/>
            <person name="Polle J."/>
            <person name="Salamov A."/>
            <person name="Terry A."/>
            <person name="Yamada T."/>
            <person name="Dunigan D.D."/>
            <person name="Grigoriev I.V."/>
            <person name="Claverie J.M."/>
            <person name="Van Etten J.L."/>
        </authorList>
    </citation>
    <scope>NUCLEOTIDE SEQUENCE [LARGE SCALE GENOMIC DNA]</scope>
    <source>
        <strain evidence="10 11">NC64A</strain>
    </source>
</reference>
<dbReference type="OMA" id="WHEQAGK"/>
<dbReference type="UniPathway" id="UPA00275">
    <property type="reaction ID" value="UER00401"/>
</dbReference>
<dbReference type="AlphaFoldDB" id="E1Z4R6"/>
<dbReference type="Pfam" id="PF00383">
    <property type="entry name" value="dCMP_cyt_deam_1"/>
    <property type="match status" value="1"/>
</dbReference>
<keyword evidence="6" id="KW-0862">Zinc</keyword>
<dbReference type="EMBL" id="GL433836">
    <property type="protein sequence ID" value="EFN59396.1"/>
    <property type="molecule type" value="Genomic_DNA"/>
</dbReference>
<dbReference type="InterPro" id="IPR004794">
    <property type="entry name" value="Eubact_RibD"/>
</dbReference>
<dbReference type="SUPFAM" id="SSF53927">
    <property type="entry name" value="Cytidine deaminase-like"/>
    <property type="match status" value="1"/>
</dbReference>
<dbReference type="NCBIfam" id="TIGR00326">
    <property type="entry name" value="eubact_ribD"/>
    <property type="match status" value="1"/>
</dbReference>
<evidence type="ECO:0000256" key="7">
    <source>
        <dbReference type="ARBA" id="ARBA00058389"/>
    </source>
</evidence>
<dbReference type="GO" id="GO:0008835">
    <property type="term" value="F:diaminohydroxyphosphoribosylaminopyrimidine deaminase activity"/>
    <property type="evidence" value="ECO:0007669"/>
    <property type="project" value="UniProtKB-EC"/>
</dbReference>
<evidence type="ECO:0000256" key="2">
    <source>
        <dbReference type="ARBA" id="ARBA00004882"/>
    </source>
</evidence>
<proteinExistence type="predicted"/>
<dbReference type="RefSeq" id="XP_005851498.1">
    <property type="nucleotide sequence ID" value="XM_005851436.1"/>
</dbReference>
<evidence type="ECO:0000256" key="5">
    <source>
        <dbReference type="ARBA" id="ARBA00022801"/>
    </source>
</evidence>
<protein>
    <recommendedName>
        <fullName evidence="8">Riboflavin biosynthesis protein PYRD, chloroplastic</fullName>
        <ecNumber evidence="3">3.5.4.26</ecNumber>
    </recommendedName>
</protein>
<evidence type="ECO:0000313" key="10">
    <source>
        <dbReference type="EMBL" id="EFN59396.1"/>
    </source>
</evidence>
<comment type="pathway">
    <text evidence="2">Cofactor biosynthesis; riboflavin biosynthesis; 5-amino-6-(D-ribitylamino)uracil from GTP: step 2/4.</text>
</comment>
<dbReference type="OrthoDB" id="252265at2759"/>
<dbReference type="CDD" id="cd01284">
    <property type="entry name" value="Riboflavin_deaminase-reductase"/>
    <property type="match status" value="1"/>
</dbReference>
<evidence type="ECO:0000259" key="9">
    <source>
        <dbReference type="PROSITE" id="PS51747"/>
    </source>
</evidence>
<dbReference type="PROSITE" id="PS00903">
    <property type="entry name" value="CYT_DCMP_DEAMINASES_1"/>
    <property type="match status" value="1"/>
</dbReference>
<dbReference type="PANTHER" id="PTHR11079">
    <property type="entry name" value="CYTOSINE DEAMINASE FAMILY MEMBER"/>
    <property type="match status" value="1"/>
</dbReference>